<accession>A0A7J5X6K5</accession>
<gene>
    <name evidence="2" type="ORF">F7725_025952</name>
</gene>
<protein>
    <submittedName>
        <fullName evidence="2">Uncharacterized protein</fullName>
    </submittedName>
</protein>
<dbReference type="Proteomes" id="UP000518266">
    <property type="component" value="Unassembled WGS sequence"/>
</dbReference>
<evidence type="ECO:0000256" key="1">
    <source>
        <dbReference type="SAM" id="MobiDB-lite"/>
    </source>
</evidence>
<organism evidence="2 3">
    <name type="scientific">Dissostichus mawsoni</name>
    <name type="common">Antarctic cod</name>
    <dbReference type="NCBI Taxonomy" id="36200"/>
    <lineage>
        <taxon>Eukaryota</taxon>
        <taxon>Metazoa</taxon>
        <taxon>Chordata</taxon>
        <taxon>Craniata</taxon>
        <taxon>Vertebrata</taxon>
        <taxon>Euteleostomi</taxon>
        <taxon>Actinopterygii</taxon>
        <taxon>Neopterygii</taxon>
        <taxon>Teleostei</taxon>
        <taxon>Neoteleostei</taxon>
        <taxon>Acanthomorphata</taxon>
        <taxon>Eupercaria</taxon>
        <taxon>Perciformes</taxon>
        <taxon>Notothenioidei</taxon>
        <taxon>Nototheniidae</taxon>
        <taxon>Dissostichus</taxon>
    </lineage>
</organism>
<dbReference type="AlphaFoldDB" id="A0A7J5X6K5"/>
<comment type="caution">
    <text evidence="2">The sequence shown here is derived from an EMBL/GenBank/DDBJ whole genome shotgun (WGS) entry which is preliminary data.</text>
</comment>
<reference evidence="2 3" key="1">
    <citation type="submission" date="2020-03" db="EMBL/GenBank/DDBJ databases">
        <title>Dissostichus mawsoni Genome sequencing and assembly.</title>
        <authorList>
            <person name="Park H."/>
        </authorList>
    </citation>
    <scope>NUCLEOTIDE SEQUENCE [LARGE SCALE GENOMIC DNA]</scope>
    <source>
        <strain evidence="2">DM0001</strain>
        <tissue evidence="2">Muscle</tissue>
    </source>
</reference>
<sequence length="212" mass="23364">MKRRRRKRRRREENKTQIEGFAERVKGRQVMEEIKEQAGVTGEDSCLCFSITARGGSRRKLYSAVPGRHFVVVRPYIAQGEGELTLYKSDRVKPDPGPVAPRGPHTEPLSNCPEVCLQRKPVRNWEHSMADCKDPIKGSLGQNPGPRARVIPERTEPTGGNSSDITPSDPTTASTLPDAVAGPLSYRVIESEEAGVVVVGWGRGCPALPWPD</sequence>
<evidence type="ECO:0000313" key="2">
    <source>
        <dbReference type="EMBL" id="KAF3832287.1"/>
    </source>
</evidence>
<feature type="compositionally biased region" description="Polar residues" evidence="1">
    <location>
        <begin position="158"/>
        <end position="175"/>
    </location>
</feature>
<dbReference type="EMBL" id="JAAKFY010000027">
    <property type="protein sequence ID" value="KAF3832287.1"/>
    <property type="molecule type" value="Genomic_DNA"/>
</dbReference>
<keyword evidence="3" id="KW-1185">Reference proteome</keyword>
<dbReference type="OrthoDB" id="445896at2759"/>
<name>A0A7J5X6K5_DISMA</name>
<proteinExistence type="predicted"/>
<evidence type="ECO:0000313" key="3">
    <source>
        <dbReference type="Proteomes" id="UP000518266"/>
    </source>
</evidence>
<feature type="region of interest" description="Disordered" evidence="1">
    <location>
        <begin position="133"/>
        <end position="178"/>
    </location>
</feature>